<evidence type="ECO:0000256" key="11">
    <source>
        <dbReference type="SAM" id="SignalP"/>
    </source>
</evidence>
<feature type="region of interest" description="Disordered" evidence="10">
    <location>
        <begin position="684"/>
        <end position="705"/>
    </location>
</feature>
<evidence type="ECO:0000256" key="10">
    <source>
        <dbReference type="SAM" id="MobiDB-lite"/>
    </source>
</evidence>
<comment type="caution">
    <text evidence="14">The sequence shown here is derived from an EMBL/GenBank/DDBJ whole genome shotgun (WGS) entry which is preliminary data.</text>
</comment>
<evidence type="ECO:0000256" key="9">
    <source>
        <dbReference type="RuleBase" id="RU003357"/>
    </source>
</evidence>
<dbReference type="InterPro" id="IPR012910">
    <property type="entry name" value="Plug_dom"/>
</dbReference>
<dbReference type="eggNOG" id="COG4771">
    <property type="taxonomic scope" value="Bacteria"/>
</dbReference>
<dbReference type="SUPFAM" id="SSF56935">
    <property type="entry name" value="Porins"/>
    <property type="match status" value="1"/>
</dbReference>
<evidence type="ECO:0000256" key="1">
    <source>
        <dbReference type="ARBA" id="ARBA00004571"/>
    </source>
</evidence>
<keyword evidence="3 8" id="KW-1134">Transmembrane beta strand</keyword>
<comment type="similarity">
    <text evidence="8 9">Belongs to the TonB-dependent receptor family.</text>
</comment>
<keyword evidence="4 8" id="KW-0812">Transmembrane</keyword>
<evidence type="ECO:0000256" key="8">
    <source>
        <dbReference type="PROSITE-ProRule" id="PRU01360"/>
    </source>
</evidence>
<feature type="domain" description="TonB-dependent receptor-like beta-barrel" evidence="12">
    <location>
        <begin position="539"/>
        <end position="954"/>
    </location>
</feature>
<dbReference type="PANTHER" id="PTHR47234:SF2">
    <property type="entry name" value="TONB-DEPENDENT RECEPTOR"/>
    <property type="match status" value="1"/>
</dbReference>
<feature type="signal peptide" evidence="11">
    <location>
        <begin position="1"/>
        <end position="24"/>
    </location>
</feature>
<dbReference type="EMBL" id="ARYK01000011">
    <property type="protein sequence ID" value="KCZ87952.1"/>
    <property type="molecule type" value="Genomic_DNA"/>
</dbReference>
<dbReference type="Pfam" id="PF00593">
    <property type="entry name" value="TonB_dep_Rec_b-barrel"/>
    <property type="match status" value="1"/>
</dbReference>
<dbReference type="Gene3D" id="2.170.130.10">
    <property type="entry name" value="TonB-dependent receptor, plug domain"/>
    <property type="match status" value="1"/>
</dbReference>
<name>A0A059FBI0_9PROT</name>
<keyword evidence="14" id="KW-0675">Receptor</keyword>
<dbReference type="InterPro" id="IPR036942">
    <property type="entry name" value="Beta-barrel_TonB_sf"/>
</dbReference>
<keyword evidence="6 8" id="KW-0472">Membrane</keyword>
<protein>
    <submittedName>
        <fullName evidence="14">TonB-dependent receptor, plug</fullName>
    </submittedName>
</protein>
<dbReference type="GO" id="GO:0009279">
    <property type="term" value="C:cell outer membrane"/>
    <property type="evidence" value="ECO:0007669"/>
    <property type="project" value="UniProtKB-SubCell"/>
</dbReference>
<feature type="domain" description="TonB-dependent receptor plug" evidence="13">
    <location>
        <begin position="61"/>
        <end position="178"/>
    </location>
</feature>
<evidence type="ECO:0000256" key="2">
    <source>
        <dbReference type="ARBA" id="ARBA00022448"/>
    </source>
</evidence>
<evidence type="ECO:0000256" key="7">
    <source>
        <dbReference type="ARBA" id="ARBA00023237"/>
    </source>
</evidence>
<evidence type="ECO:0000256" key="6">
    <source>
        <dbReference type="ARBA" id="ARBA00023136"/>
    </source>
</evidence>
<proteinExistence type="inferred from homology"/>
<keyword evidence="11" id="KW-0732">Signal</keyword>
<feature type="compositionally biased region" description="Basic and acidic residues" evidence="10">
    <location>
        <begin position="685"/>
        <end position="696"/>
    </location>
</feature>
<evidence type="ECO:0000256" key="3">
    <source>
        <dbReference type="ARBA" id="ARBA00022452"/>
    </source>
</evidence>
<dbReference type="InterPro" id="IPR000531">
    <property type="entry name" value="Beta-barrel_TonB"/>
</dbReference>
<dbReference type="eggNOG" id="COG1629">
    <property type="taxonomic scope" value="Bacteria"/>
</dbReference>
<gene>
    <name evidence="14" type="ORF">HJO_16250</name>
</gene>
<keyword evidence="15" id="KW-1185">Reference proteome</keyword>
<comment type="subcellular location">
    <subcellularLocation>
        <location evidence="1 8">Cell outer membrane</location>
        <topology evidence="1 8">Multi-pass membrane protein</topology>
    </subcellularLocation>
</comment>
<dbReference type="PATRIC" id="fig|1280950.3.peg.3260"/>
<dbReference type="Proteomes" id="UP000025171">
    <property type="component" value="Unassembled WGS sequence"/>
</dbReference>
<dbReference type="Pfam" id="PF07715">
    <property type="entry name" value="Plug"/>
    <property type="match status" value="1"/>
</dbReference>
<dbReference type="InterPro" id="IPR037066">
    <property type="entry name" value="Plug_dom_sf"/>
</dbReference>
<keyword evidence="5 9" id="KW-0798">TonB box</keyword>
<evidence type="ECO:0000256" key="5">
    <source>
        <dbReference type="ARBA" id="ARBA00023077"/>
    </source>
</evidence>
<evidence type="ECO:0000256" key="4">
    <source>
        <dbReference type="ARBA" id="ARBA00022692"/>
    </source>
</evidence>
<evidence type="ECO:0000259" key="13">
    <source>
        <dbReference type="Pfam" id="PF07715"/>
    </source>
</evidence>
<organism evidence="14 15">
    <name type="scientific">Hyphomonas johnsonii MHS-2</name>
    <dbReference type="NCBI Taxonomy" id="1280950"/>
    <lineage>
        <taxon>Bacteria</taxon>
        <taxon>Pseudomonadati</taxon>
        <taxon>Pseudomonadota</taxon>
        <taxon>Alphaproteobacteria</taxon>
        <taxon>Hyphomonadales</taxon>
        <taxon>Hyphomonadaceae</taxon>
        <taxon>Hyphomonas</taxon>
    </lineage>
</organism>
<reference evidence="14 15" key="1">
    <citation type="journal article" date="2014" name="Antonie Van Leeuwenhoek">
        <title>Hyphomonas beringensis sp. nov. and Hyphomonas chukchiensis sp. nov., isolated from surface seawater of the Bering Sea and Chukchi Sea.</title>
        <authorList>
            <person name="Li C."/>
            <person name="Lai Q."/>
            <person name="Li G."/>
            <person name="Dong C."/>
            <person name="Wang J."/>
            <person name="Liao Y."/>
            <person name="Shao Z."/>
        </authorList>
    </citation>
    <scope>NUCLEOTIDE SEQUENCE [LARGE SCALE GENOMIC DNA]</scope>
    <source>
        <strain evidence="14 15">MHS-2</strain>
    </source>
</reference>
<dbReference type="STRING" id="1280950.HJO_16250"/>
<accession>A0A059FBI0</accession>
<dbReference type="AlphaFoldDB" id="A0A059FBI0"/>
<evidence type="ECO:0000313" key="15">
    <source>
        <dbReference type="Proteomes" id="UP000025171"/>
    </source>
</evidence>
<dbReference type="Gene3D" id="2.40.170.20">
    <property type="entry name" value="TonB-dependent receptor, beta-barrel domain"/>
    <property type="match status" value="1"/>
</dbReference>
<evidence type="ECO:0000313" key="14">
    <source>
        <dbReference type="EMBL" id="KCZ87952.1"/>
    </source>
</evidence>
<dbReference type="PROSITE" id="PS52016">
    <property type="entry name" value="TONB_DEPENDENT_REC_3"/>
    <property type="match status" value="1"/>
</dbReference>
<dbReference type="OrthoDB" id="7051241at2"/>
<evidence type="ECO:0000259" key="12">
    <source>
        <dbReference type="Pfam" id="PF00593"/>
    </source>
</evidence>
<dbReference type="InterPro" id="IPR039426">
    <property type="entry name" value="TonB-dep_rcpt-like"/>
</dbReference>
<dbReference type="PANTHER" id="PTHR47234">
    <property type="match status" value="1"/>
</dbReference>
<keyword evidence="2 8" id="KW-0813">Transport</keyword>
<dbReference type="RefSeq" id="WP_051618727.1">
    <property type="nucleotide sequence ID" value="NZ_ARYK01000011.1"/>
</dbReference>
<feature type="chain" id="PRO_5001572167" evidence="11">
    <location>
        <begin position="25"/>
        <end position="988"/>
    </location>
</feature>
<sequence length="988" mass="106014">MKKASSIKAGLLGSVALLAFPSVAQEVGQVPPPADEDTLVAEKVVVIGSYLQGVGDSGALPVTVIGRDELDASGGLSTGELLANLPSIGDIEFTDNNTGTNGARGDVTGINLRGLGSGRSLVLVNGRRIVGHPQSESVDSVPVTFTNVNSIPANLIQRVEVLRDGASALYGSDAIAGVVNLSLYEDYDGTYASLRYGESTETSLTELSASLRHGFKFASGKTHMTIAGSYYERGDVSSTELPEWYSTLDRRDLLPADWLGDTQFDNTSTIGPYGRFQSGMLNGDGTFTGVRVRQGGANLTSSSGVFHLQPDAFPGSVASLGNGISIDDGSQDRELRYNFYADETVIPKVNRTNLALTFTHDLDSGFQVFGEGMYYGSESDTQRAPGPFDASLALIIVPASNYYNPFGAVGSPNRVAGIDAPAEGLDLVIQGYRPLELGPRKIKVNQDLYRLLGGVRGEFGGWDVESALGWSEADARDEEFNRQSKTLLQDQISLSTPDAFNPFGGPDANPESVLSKIRISSVRVAESSMVTWDAKASRPDLFSLPGGDVGAAIGVDFRHEKIFDDSDPRLDGTMTFTNGAIPDESDLVGVSATRDFGGDRDTSAVFAELNVPLIGEANRFPLVHALDLQLAARFENASDYGDSLKPKVAAHWFIVPSLSVRAAYGEGFRAPNLVQINQGTITRRNQGDADPYREDVTGTPNDIGDTYRTSTRFGNPDLEAEESESTVLGIVFDPDDTVLDGLRVSVDYFKVETTNAITVIGVDRLLDDDFARLTAGQAGNPNVIRGAATPTDIAAFDAYNLANPGTQRAPVGEVLNVIDGYVNLDGREVSGYDMSVSYETRETAVGNFRFGVNATKLDTFEETRDGATFDELRRNGNPEWRGSASVTWSMGGWQSGWQVRYVSDVEDTSATNDTTGDLWQVDDWYSINGYVSYEFDQGIGPLGGTGIKLGVRNLANELPPRADESPGYLSGLYPIEGRVIYGEISKSF</sequence>
<keyword evidence="7 8" id="KW-0998">Cell outer membrane</keyword>